<comment type="catalytic activity">
    <reaction evidence="2">
        <text>(7R,8S)-7,8-diammoniononanoate + CO2 + ATP = (4R,5S)-dethiobiotin + ADP + phosphate + 3 H(+)</text>
        <dbReference type="Rhea" id="RHEA:15805"/>
        <dbReference type="ChEBI" id="CHEBI:15378"/>
        <dbReference type="ChEBI" id="CHEBI:16526"/>
        <dbReference type="ChEBI" id="CHEBI:30616"/>
        <dbReference type="ChEBI" id="CHEBI:43474"/>
        <dbReference type="ChEBI" id="CHEBI:149469"/>
        <dbReference type="ChEBI" id="CHEBI:149473"/>
        <dbReference type="ChEBI" id="CHEBI:456216"/>
        <dbReference type="EC" id="6.3.3.3"/>
    </reaction>
</comment>
<dbReference type="PIRSF" id="PIRSF006755">
    <property type="entry name" value="DTB_synth"/>
    <property type="match status" value="1"/>
</dbReference>
<dbReference type="GO" id="GO:0000287">
    <property type="term" value="F:magnesium ion binding"/>
    <property type="evidence" value="ECO:0007669"/>
    <property type="project" value="UniProtKB-UniRule"/>
</dbReference>
<dbReference type="OrthoDB" id="9802097at2"/>
<dbReference type="UniPathway" id="UPA00078">
    <property type="reaction ID" value="UER00161"/>
</dbReference>
<comment type="subcellular location">
    <subcellularLocation>
        <location evidence="2">Cytoplasm</location>
    </subcellularLocation>
</comment>
<keyword evidence="2" id="KW-0963">Cytoplasm</keyword>
<dbReference type="PANTHER" id="PTHR43210:SF5">
    <property type="entry name" value="DETHIOBIOTIN SYNTHETASE"/>
    <property type="match status" value="1"/>
</dbReference>
<keyword evidence="2" id="KW-0547">Nucleotide-binding</keyword>
<feature type="active site" evidence="2">
    <location>
        <position position="37"/>
    </location>
</feature>
<comment type="caution">
    <text evidence="2">Lacks conserved residue(s) required for the propagation of feature annotation.</text>
</comment>
<feature type="binding site" evidence="2">
    <location>
        <position position="16"/>
    </location>
    <ligand>
        <name>Mg(2+)</name>
        <dbReference type="ChEBI" id="CHEBI:18420"/>
    </ligand>
</feature>
<keyword evidence="2" id="KW-0067">ATP-binding</keyword>
<dbReference type="SUPFAM" id="SSF52540">
    <property type="entry name" value="P-loop containing nucleoside triphosphate hydrolases"/>
    <property type="match status" value="1"/>
</dbReference>
<dbReference type="GO" id="GO:0005829">
    <property type="term" value="C:cytosol"/>
    <property type="evidence" value="ECO:0007669"/>
    <property type="project" value="TreeGrafter"/>
</dbReference>
<comment type="pathway">
    <text evidence="2">Cofactor biosynthesis; biotin biosynthesis; biotin from 7,8-diaminononanoate: step 1/2.</text>
</comment>
<feature type="binding site" evidence="2">
    <location>
        <position position="54"/>
    </location>
    <ligand>
        <name>Mg(2+)</name>
        <dbReference type="ChEBI" id="CHEBI:18420"/>
    </ligand>
</feature>
<dbReference type="PANTHER" id="PTHR43210">
    <property type="entry name" value="DETHIOBIOTIN SYNTHETASE"/>
    <property type="match status" value="1"/>
</dbReference>
<comment type="caution">
    <text evidence="3">The sequence shown here is derived from an EMBL/GenBank/DDBJ whole genome shotgun (WGS) entry which is preliminary data.</text>
</comment>
<keyword evidence="2" id="KW-0436">Ligase</keyword>
<feature type="binding site" evidence="2">
    <location>
        <begin position="112"/>
        <end position="115"/>
    </location>
    <ligand>
        <name>ATP</name>
        <dbReference type="ChEBI" id="CHEBI:30616"/>
    </ligand>
</feature>
<dbReference type="Proteomes" id="UP000309215">
    <property type="component" value="Unassembled WGS sequence"/>
</dbReference>
<feature type="binding site" evidence="2">
    <location>
        <position position="112"/>
    </location>
    <ligand>
        <name>Mg(2+)</name>
        <dbReference type="ChEBI" id="CHEBI:18420"/>
    </ligand>
</feature>
<keyword evidence="2" id="KW-0460">Magnesium</keyword>
<proteinExistence type="inferred from homology"/>
<feature type="binding site" evidence="2">
    <location>
        <position position="54"/>
    </location>
    <ligand>
        <name>ATP</name>
        <dbReference type="ChEBI" id="CHEBI:30616"/>
    </ligand>
</feature>
<dbReference type="RefSeq" id="WP_136935295.1">
    <property type="nucleotide sequence ID" value="NZ_SSMQ01000083.1"/>
</dbReference>
<dbReference type="GO" id="GO:0004141">
    <property type="term" value="F:dethiobiotin synthase activity"/>
    <property type="evidence" value="ECO:0007669"/>
    <property type="project" value="UniProtKB-UniRule"/>
</dbReference>
<organism evidence="3 4">
    <name type="scientific">Polyangium fumosum</name>
    <dbReference type="NCBI Taxonomy" id="889272"/>
    <lineage>
        <taxon>Bacteria</taxon>
        <taxon>Pseudomonadati</taxon>
        <taxon>Myxococcota</taxon>
        <taxon>Polyangia</taxon>
        <taxon>Polyangiales</taxon>
        <taxon>Polyangiaceae</taxon>
        <taxon>Polyangium</taxon>
    </lineage>
</organism>
<dbReference type="Gene3D" id="3.40.50.300">
    <property type="entry name" value="P-loop containing nucleotide triphosphate hydrolases"/>
    <property type="match status" value="1"/>
</dbReference>
<feature type="binding site" evidence="2">
    <location>
        <position position="41"/>
    </location>
    <ligand>
        <name>substrate</name>
    </ligand>
</feature>
<dbReference type="InterPro" id="IPR027417">
    <property type="entry name" value="P-loop_NTPase"/>
</dbReference>
<comment type="subunit">
    <text evidence="2">Homodimer.</text>
</comment>
<sequence length="233" mass="23904">MSRIVVIGTGTGVGKTHAGVALVSALASARVSVAGLKPIESGVPVAPSPAITTDASALAAFSTFHVKHPPPYALPDPVSPHLAARRLGMGIDIGRVTEWVDAHACAEVLVIETAGALLSPLGSGLVNLDLARALRPDHLLLVASDRLGVLHDVAVTLHAMRTMAPDLPAPLLVLQPPTVADASTGTNAEELVELKIVPGLVVFPRAEPTAEETRASAKLVLSTLALQGETQKA</sequence>
<comment type="function">
    <text evidence="2">Catalyzes a mechanistically unusual reaction, the ATP-dependent insertion of CO2 between the N7 and N8 nitrogen atoms of 7,8-diaminopelargonic acid (DAPA, also called 7,8-diammoniononanoate) to form a ureido ring.</text>
</comment>
<keyword evidence="4" id="KW-1185">Reference proteome</keyword>
<reference evidence="3 4" key="1">
    <citation type="submission" date="2019-04" db="EMBL/GenBank/DDBJ databases">
        <authorList>
            <person name="Li Y."/>
            <person name="Wang J."/>
        </authorList>
    </citation>
    <scope>NUCLEOTIDE SEQUENCE [LARGE SCALE GENOMIC DNA]</scope>
    <source>
        <strain evidence="3 4">DSM 14668</strain>
    </source>
</reference>
<dbReference type="GO" id="GO:0005524">
    <property type="term" value="F:ATP binding"/>
    <property type="evidence" value="ECO:0007669"/>
    <property type="project" value="UniProtKB-UniRule"/>
</dbReference>
<accession>A0A4U1ISD3</accession>
<dbReference type="InterPro" id="IPR004472">
    <property type="entry name" value="DTB_synth_BioD"/>
</dbReference>
<dbReference type="HAMAP" id="MF_00336">
    <property type="entry name" value="BioD"/>
    <property type="match status" value="1"/>
</dbReference>
<evidence type="ECO:0000256" key="2">
    <source>
        <dbReference type="HAMAP-Rule" id="MF_00336"/>
    </source>
</evidence>
<keyword evidence="2" id="KW-0479">Metal-binding</keyword>
<gene>
    <name evidence="2" type="primary">bioD</name>
    <name evidence="3" type="ORF">E8A74_44760</name>
</gene>
<feature type="binding site" evidence="2">
    <location>
        <begin position="12"/>
        <end position="17"/>
    </location>
    <ligand>
        <name>ATP</name>
        <dbReference type="ChEBI" id="CHEBI:30616"/>
    </ligand>
</feature>
<dbReference type="AlphaFoldDB" id="A0A4U1ISD3"/>
<comment type="cofactor">
    <cofactor evidence="2">
        <name>Mg(2+)</name>
        <dbReference type="ChEBI" id="CHEBI:18420"/>
    </cofactor>
</comment>
<dbReference type="GO" id="GO:0009102">
    <property type="term" value="P:biotin biosynthetic process"/>
    <property type="evidence" value="ECO:0007669"/>
    <property type="project" value="UniProtKB-UniRule"/>
</dbReference>
<evidence type="ECO:0000256" key="1">
    <source>
        <dbReference type="ARBA" id="ARBA00022756"/>
    </source>
</evidence>
<protein>
    <recommendedName>
        <fullName evidence="2">ATP-dependent dethiobiotin synthetase BioD</fullName>
        <ecNumber evidence="2">6.3.3.3</ecNumber>
    </recommendedName>
    <alternativeName>
        <fullName evidence="2">DTB synthetase</fullName>
        <shortName evidence="2">DTBS</shortName>
    </alternativeName>
    <alternativeName>
        <fullName evidence="2">Dethiobiotin synthase</fullName>
    </alternativeName>
</protein>
<keyword evidence="1 2" id="KW-0093">Biotin biosynthesis</keyword>
<evidence type="ECO:0000313" key="4">
    <source>
        <dbReference type="Proteomes" id="UP000309215"/>
    </source>
</evidence>
<dbReference type="EC" id="6.3.3.3" evidence="2"/>
<dbReference type="EMBL" id="SSMQ01000083">
    <property type="protein sequence ID" value="TKC97116.1"/>
    <property type="molecule type" value="Genomic_DNA"/>
</dbReference>
<dbReference type="CDD" id="cd03109">
    <property type="entry name" value="DTBS"/>
    <property type="match status" value="1"/>
</dbReference>
<comment type="similarity">
    <text evidence="2">Belongs to the dethiobiotin synthetase family.</text>
</comment>
<dbReference type="Pfam" id="PF13500">
    <property type="entry name" value="AAA_26"/>
    <property type="match status" value="1"/>
</dbReference>
<evidence type="ECO:0000313" key="3">
    <source>
        <dbReference type="EMBL" id="TKC97116.1"/>
    </source>
</evidence>
<name>A0A4U1ISD3_9BACT</name>